<evidence type="ECO:0000313" key="2">
    <source>
        <dbReference type="Proteomes" id="UP001066276"/>
    </source>
</evidence>
<proteinExistence type="predicted"/>
<keyword evidence="2" id="KW-1185">Reference proteome</keyword>
<dbReference type="AlphaFoldDB" id="A0AAV7PMG6"/>
<protein>
    <submittedName>
        <fullName evidence="1">Uncharacterized protein</fullName>
    </submittedName>
</protein>
<sequence>MRRVLLTFPVYRRPLVALIYATFTGYPDPGDVGRKGTGARGGARWGPPARAGGLGGKQPFLLLCGGSAGTGCSEVPPGLGLSWSVC</sequence>
<comment type="caution">
    <text evidence="1">The sequence shown here is derived from an EMBL/GenBank/DDBJ whole genome shotgun (WGS) entry which is preliminary data.</text>
</comment>
<evidence type="ECO:0000313" key="1">
    <source>
        <dbReference type="EMBL" id="KAJ1129029.1"/>
    </source>
</evidence>
<dbReference type="EMBL" id="JANPWB010000011">
    <property type="protein sequence ID" value="KAJ1129029.1"/>
    <property type="molecule type" value="Genomic_DNA"/>
</dbReference>
<reference evidence="1" key="1">
    <citation type="journal article" date="2022" name="bioRxiv">
        <title>Sequencing and chromosome-scale assembly of the giantPleurodeles waltlgenome.</title>
        <authorList>
            <person name="Brown T."/>
            <person name="Elewa A."/>
            <person name="Iarovenko S."/>
            <person name="Subramanian E."/>
            <person name="Araus A.J."/>
            <person name="Petzold A."/>
            <person name="Susuki M."/>
            <person name="Suzuki K.-i.T."/>
            <person name="Hayashi T."/>
            <person name="Toyoda A."/>
            <person name="Oliveira C."/>
            <person name="Osipova E."/>
            <person name="Leigh N.D."/>
            <person name="Simon A."/>
            <person name="Yun M.H."/>
        </authorList>
    </citation>
    <scope>NUCLEOTIDE SEQUENCE</scope>
    <source>
        <strain evidence="1">20211129_DDA</strain>
        <tissue evidence="1">Liver</tissue>
    </source>
</reference>
<gene>
    <name evidence="1" type="ORF">NDU88_007400</name>
</gene>
<accession>A0AAV7PMG6</accession>
<dbReference type="Proteomes" id="UP001066276">
    <property type="component" value="Chromosome 7"/>
</dbReference>
<organism evidence="1 2">
    <name type="scientific">Pleurodeles waltl</name>
    <name type="common">Iberian ribbed newt</name>
    <dbReference type="NCBI Taxonomy" id="8319"/>
    <lineage>
        <taxon>Eukaryota</taxon>
        <taxon>Metazoa</taxon>
        <taxon>Chordata</taxon>
        <taxon>Craniata</taxon>
        <taxon>Vertebrata</taxon>
        <taxon>Euteleostomi</taxon>
        <taxon>Amphibia</taxon>
        <taxon>Batrachia</taxon>
        <taxon>Caudata</taxon>
        <taxon>Salamandroidea</taxon>
        <taxon>Salamandridae</taxon>
        <taxon>Pleurodelinae</taxon>
        <taxon>Pleurodeles</taxon>
    </lineage>
</organism>
<name>A0AAV7PMG6_PLEWA</name>